<evidence type="ECO:0000256" key="1">
    <source>
        <dbReference type="PROSITE-ProRule" id="PRU00042"/>
    </source>
</evidence>
<dbReference type="STRING" id="37992.A0A4Z0YEB3"/>
<comment type="caution">
    <text evidence="4">The sequence shown here is derived from an EMBL/GenBank/DDBJ whole genome shotgun (WGS) entry which is preliminary data.</text>
</comment>
<name>A0A4Z0YEB3_9PEZI</name>
<feature type="domain" description="C2H2-type" evidence="3">
    <location>
        <begin position="146"/>
        <end position="174"/>
    </location>
</feature>
<dbReference type="InterPro" id="IPR013087">
    <property type="entry name" value="Znf_C2H2_type"/>
</dbReference>
<dbReference type="GO" id="GO:0008270">
    <property type="term" value="F:zinc ion binding"/>
    <property type="evidence" value="ECO:0007669"/>
    <property type="project" value="UniProtKB-KW"/>
</dbReference>
<sequence>MEPTKEELAEEELAEEESTEEDTQNDMVLNNYLDPPEDDGFYTFPGSMIADPMLHHNPLYQDSPARAAAFNQPLYLMDYSYHPMHDYQLINNFAYGPPAVFQSILHTTNAAGFSSNFDDGISPSFDQSSGISAITSFLPANPARPYPCNACSIAFQWRKDLNRHIATVHATEEARVYSCRCGKGDIRKDNHRRHVRTCNKKPQGLCYVCKCLSAYMEEAEYLDHVASCPAPALARK</sequence>
<proteinExistence type="predicted"/>
<feature type="compositionally biased region" description="Acidic residues" evidence="2">
    <location>
        <begin position="8"/>
        <end position="24"/>
    </location>
</feature>
<evidence type="ECO:0000313" key="4">
    <source>
        <dbReference type="EMBL" id="TGJ81477.1"/>
    </source>
</evidence>
<dbReference type="PROSITE" id="PS00028">
    <property type="entry name" value="ZINC_FINGER_C2H2_1"/>
    <property type="match status" value="1"/>
</dbReference>
<dbReference type="OrthoDB" id="8922241at2759"/>
<gene>
    <name evidence="4" type="ORF">E0Z10_g7283</name>
</gene>
<protein>
    <recommendedName>
        <fullName evidence="3">C2H2-type domain-containing protein</fullName>
    </recommendedName>
</protein>
<dbReference type="EMBL" id="SKBN01000166">
    <property type="protein sequence ID" value="TGJ81477.1"/>
    <property type="molecule type" value="Genomic_DNA"/>
</dbReference>
<dbReference type="AlphaFoldDB" id="A0A4Z0YEB3"/>
<keyword evidence="1" id="KW-0862">Zinc</keyword>
<keyword evidence="1" id="KW-0863">Zinc-finger</keyword>
<dbReference type="SUPFAM" id="SSF57667">
    <property type="entry name" value="beta-beta-alpha zinc fingers"/>
    <property type="match status" value="1"/>
</dbReference>
<reference evidence="4 5" key="1">
    <citation type="submission" date="2019-03" db="EMBL/GenBank/DDBJ databases">
        <title>Draft genome sequence of Xylaria hypoxylon DSM 108379, a ubiquitous saprotrophic-parasitic fungi on hardwood.</title>
        <authorList>
            <person name="Buettner E."/>
            <person name="Leonhardt S."/>
            <person name="Gebauer A.M."/>
            <person name="Liers C."/>
            <person name="Hofrichter M."/>
            <person name="Kellner H."/>
        </authorList>
    </citation>
    <scope>NUCLEOTIDE SEQUENCE [LARGE SCALE GENOMIC DNA]</scope>
    <source>
        <strain evidence="4 5">DSM 108379</strain>
    </source>
</reference>
<dbReference type="PROSITE" id="PS50157">
    <property type="entry name" value="ZINC_FINGER_C2H2_2"/>
    <property type="match status" value="1"/>
</dbReference>
<keyword evidence="1" id="KW-0479">Metal-binding</keyword>
<feature type="region of interest" description="Disordered" evidence="2">
    <location>
        <begin position="1"/>
        <end position="28"/>
    </location>
</feature>
<evidence type="ECO:0000259" key="3">
    <source>
        <dbReference type="PROSITE" id="PS50157"/>
    </source>
</evidence>
<evidence type="ECO:0000313" key="5">
    <source>
        <dbReference type="Proteomes" id="UP000297716"/>
    </source>
</evidence>
<evidence type="ECO:0000256" key="2">
    <source>
        <dbReference type="SAM" id="MobiDB-lite"/>
    </source>
</evidence>
<dbReference type="Proteomes" id="UP000297716">
    <property type="component" value="Unassembled WGS sequence"/>
</dbReference>
<organism evidence="4 5">
    <name type="scientific">Xylaria hypoxylon</name>
    <dbReference type="NCBI Taxonomy" id="37992"/>
    <lineage>
        <taxon>Eukaryota</taxon>
        <taxon>Fungi</taxon>
        <taxon>Dikarya</taxon>
        <taxon>Ascomycota</taxon>
        <taxon>Pezizomycotina</taxon>
        <taxon>Sordariomycetes</taxon>
        <taxon>Xylariomycetidae</taxon>
        <taxon>Xylariales</taxon>
        <taxon>Xylariaceae</taxon>
        <taxon>Xylaria</taxon>
    </lineage>
</organism>
<dbReference type="Gene3D" id="3.30.160.60">
    <property type="entry name" value="Classic Zinc Finger"/>
    <property type="match status" value="1"/>
</dbReference>
<accession>A0A4Z0YEB3</accession>
<dbReference type="InterPro" id="IPR036236">
    <property type="entry name" value="Znf_C2H2_sf"/>
</dbReference>
<keyword evidence="5" id="KW-1185">Reference proteome</keyword>